<dbReference type="Proteomes" id="UP000515663">
    <property type="component" value="Chromosome"/>
</dbReference>
<dbReference type="RefSeq" id="WP_219850540.1">
    <property type="nucleotide sequence ID" value="NZ_CP059491.1"/>
</dbReference>
<dbReference type="AlphaFoldDB" id="A0A7D7LWH7"/>
<dbReference type="Gene3D" id="3.40.50.300">
    <property type="entry name" value="P-loop containing nucleotide triphosphate hydrolases"/>
    <property type="match status" value="1"/>
</dbReference>
<evidence type="ECO:0000313" key="2">
    <source>
        <dbReference type="Proteomes" id="UP000515663"/>
    </source>
</evidence>
<dbReference type="SUPFAM" id="SSF52540">
    <property type="entry name" value="P-loop containing nucleoside triphosphate hydrolases"/>
    <property type="match status" value="1"/>
</dbReference>
<dbReference type="InterPro" id="IPR027417">
    <property type="entry name" value="P-loop_NTPase"/>
</dbReference>
<evidence type="ECO:0000313" key="1">
    <source>
        <dbReference type="EMBL" id="QMT02175.1"/>
    </source>
</evidence>
<reference evidence="2" key="1">
    <citation type="submission" date="2020-07" db="EMBL/GenBank/DDBJ databases">
        <title>novel species isolated from the respiratory tract of Marmot.</title>
        <authorList>
            <person name="Zhang G."/>
        </authorList>
    </citation>
    <scope>NUCLEOTIDE SEQUENCE [LARGE SCALE GENOMIC DNA]</scope>
    <source>
        <strain evidence="2">686</strain>
    </source>
</reference>
<accession>A0A7D7LWH7</accession>
<protein>
    <submittedName>
        <fullName evidence="1">Uncharacterized protein</fullName>
    </submittedName>
</protein>
<dbReference type="KEGG" id="gji:H1R19_03065"/>
<dbReference type="EMBL" id="CP059491">
    <property type="protein sequence ID" value="QMT02175.1"/>
    <property type="molecule type" value="Genomic_DNA"/>
</dbReference>
<sequence length="966" mass="107539">MASDWAFEELGPRAFEQLAVALAVKLIGPEVAVYGSGRDGGREATYTGVIEWPEILDKKTGPSQRWTGYTVVQAKQRERVGPPAQDLGWLKGQIRSELDDWAAGGRSKLPDNLLFVTNARLSAEDDAGGVDQINRYIATKLDEHRLDAYGEPAESLRIRGLRNAYVWHRDTLNALVSDQTAIRDAFPALITVGDLLTRLTTLLPGVIDPEQLAPLLVDHAQNTLRHEQWLRFDEAGDTPETRHQIDGAIVDLPAIYDSRRVHSLLSRIIERADQVTRPSVWQSPHPRHLVITGAPGNGKSTVAKYITQVYRAHFARHEANQAGVREIINRTNESLERIEVRSPKSPRWPLRVDLATMASDMGPEGGPGIKRWLATVVTSNTDLAVEPASLTRWMKAWPTLLIFDGFDEVTMPQHRQRIVDEIGSLLDWADSQEADLLMIITTRRTGYTERLLPDHFDQIDLDTFTPQESLLYAQHITAQRLSDDVPHRDHVLAQFGDAIKNPSIERLLKTPLQVLILTIILGGSGSLPTTRYQLFWNYFDTVFRREANKNTANRTFFRDHRTAIIELHQMVGAVLHIRCETTDEVVPKMPRSELSALAAQYMREGGHDEDTATAFAGRIFAVATQRLVLLTADENDTVSFDVRSLQELMAGRRLVDGSDAEIRSNLEITALSPHWRNAWLFAAGKLATDSRHRSEMLIDIVEHCDDANRWPAWLCPAGPELAAYLLDDGLAAERPYDQTRLIDVALRCLQGPFPQEPQTIAAALQIASSRRTLDSQRIRNEIGRALESSGERRAIAQTLVYHGQYGSSRVPGHYTPEDLQRTVDMWKVQLPGPQAKTSIGELIRPVFGDMAGAIDPSDAQLVESAIADLTNLILKRTDHGDLWPVTAIRAGQAPRLDAALDNTEAAELLRVCLGSLPPQEWTAQSMVARLIAATRSRQPVGHLLTIGGLAEQLTTTATRQSWGTGL</sequence>
<keyword evidence="2" id="KW-1185">Reference proteome</keyword>
<organism evidence="1 2">
    <name type="scientific">Gordonia jinghuaiqii</name>
    <dbReference type="NCBI Taxonomy" id="2758710"/>
    <lineage>
        <taxon>Bacteria</taxon>
        <taxon>Bacillati</taxon>
        <taxon>Actinomycetota</taxon>
        <taxon>Actinomycetes</taxon>
        <taxon>Mycobacteriales</taxon>
        <taxon>Gordoniaceae</taxon>
        <taxon>Gordonia</taxon>
    </lineage>
</organism>
<name>A0A7D7LWH7_9ACTN</name>
<gene>
    <name evidence="1" type="ORF">H1R19_03065</name>
</gene>
<proteinExistence type="predicted"/>